<comment type="caution">
    <text evidence="1">The sequence shown here is derived from an EMBL/GenBank/DDBJ whole genome shotgun (WGS) entry which is preliminary data.</text>
</comment>
<dbReference type="RefSeq" id="WP_078978429.1">
    <property type="nucleotide sequence ID" value="NZ_MWQN01000001.1"/>
</dbReference>
<name>A0A1T3P4X9_9ACTN</name>
<reference evidence="1 2" key="1">
    <citation type="submission" date="2017-03" db="EMBL/GenBank/DDBJ databases">
        <title>Draft genome sequence of Streptomyces scabrisporus NF3, endophyte isolated from Amphipterygium adstringens.</title>
        <authorList>
            <person name="Vazquez M."/>
            <person name="Ceapa C.D."/>
            <person name="Rodriguez Luna D."/>
            <person name="Sanchez Esquivel S."/>
        </authorList>
    </citation>
    <scope>NUCLEOTIDE SEQUENCE [LARGE SCALE GENOMIC DNA]</scope>
    <source>
        <strain evidence="1 2">NF3</strain>
    </source>
</reference>
<proteinExistence type="predicted"/>
<gene>
    <name evidence="1" type="ORF">B4N89_27290</name>
</gene>
<evidence type="ECO:0000313" key="2">
    <source>
        <dbReference type="Proteomes" id="UP000190037"/>
    </source>
</evidence>
<protein>
    <submittedName>
        <fullName evidence="1">Uncharacterized protein</fullName>
    </submittedName>
</protein>
<dbReference type="AlphaFoldDB" id="A0A1T3P4X9"/>
<dbReference type="EMBL" id="MWQN01000001">
    <property type="protein sequence ID" value="OPC84136.1"/>
    <property type="molecule type" value="Genomic_DNA"/>
</dbReference>
<keyword evidence="2" id="KW-1185">Reference proteome</keyword>
<organism evidence="1 2">
    <name type="scientific">Embleya scabrispora</name>
    <dbReference type="NCBI Taxonomy" id="159449"/>
    <lineage>
        <taxon>Bacteria</taxon>
        <taxon>Bacillati</taxon>
        <taxon>Actinomycetota</taxon>
        <taxon>Actinomycetes</taxon>
        <taxon>Kitasatosporales</taxon>
        <taxon>Streptomycetaceae</taxon>
        <taxon>Embleya</taxon>
    </lineage>
</organism>
<dbReference type="STRING" id="159449.B4N89_27290"/>
<accession>A0A1T3P4X9</accession>
<dbReference type="OrthoDB" id="4774204at2"/>
<evidence type="ECO:0000313" key="1">
    <source>
        <dbReference type="EMBL" id="OPC84136.1"/>
    </source>
</evidence>
<sequence>MSIDNTSNLDPTIAYGMLLAARSAEPTISAVSTAFITDMEAQGQRQLVASDLLPTECDDDATLEALGITLGEPLADDPLFRPATLPDGWSREASTHDMHSHILDEHGRRRVHVFYKAAFYDRKAWMGAESVFSYVTHCVGRHVKPIPDDAWATPEALHDAANQAAERWARLARTARSHGAADEAREYDTERTAYLAIAERFAPSGGAA</sequence>
<dbReference type="Proteomes" id="UP000190037">
    <property type="component" value="Unassembled WGS sequence"/>
</dbReference>